<organism evidence="1 2">
    <name type="scientific">Austropuccinia psidii MF-1</name>
    <dbReference type="NCBI Taxonomy" id="1389203"/>
    <lineage>
        <taxon>Eukaryota</taxon>
        <taxon>Fungi</taxon>
        <taxon>Dikarya</taxon>
        <taxon>Basidiomycota</taxon>
        <taxon>Pucciniomycotina</taxon>
        <taxon>Pucciniomycetes</taxon>
        <taxon>Pucciniales</taxon>
        <taxon>Sphaerophragmiaceae</taxon>
        <taxon>Austropuccinia</taxon>
    </lineage>
</organism>
<dbReference type="AlphaFoldDB" id="A0A9Q3CHB1"/>
<keyword evidence="2" id="KW-1185">Reference proteome</keyword>
<evidence type="ECO:0000313" key="1">
    <source>
        <dbReference type="EMBL" id="MBW0483682.1"/>
    </source>
</evidence>
<sequence>MCETKLASGKGYSAGESCITSILMNYVEEKVNLYTGAFCTCVGKDYLQAILSEWRHHLLPIEDVQFSSASNNVYTLGILGTNFVVSHPTRSLQMKTEIVVMDNCTSQDILLGNYYLNIYDIDINNHEDRYFKIGENKRQKFTFSNIPQQIAILSSNKDTYREELVTNQLFEAQINPSLSHRMRHELIDVLYTYKSSFDSNNEPLGAIKVH</sequence>
<protein>
    <submittedName>
        <fullName evidence="1">Uncharacterized protein</fullName>
    </submittedName>
</protein>
<name>A0A9Q3CHB1_9BASI</name>
<gene>
    <name evidence="1" type="ORF">O181_023397</name>
</gene>
<comment type="caution">
    <text evidence="1">The sequence shown here is derived from an EMBL/GenBank/DDBJ whole genome shotgun (WGS) entry which is preliminary data.</text>
</comment>
<dbReference type="EMBL" id="AVOT02007338">
    <property type="protein sequence ID" value="MBW0483682.1"/>
    <property type="molecule type" value="Genomic_DNA"/>
</dbReference>
<accession>A0A9Q3CHB1</accession>
<proteinExistence type="predicted"/>
<evidence type="ECO:0000313" key="2">
    <source>
        <dbReference type="Proteomes" id="UP000765509"/>
    </source>
</evidence>
<dbReference type="Proteomes" id="UP000765509">
    <property type="component" value="Unassembled WGS sequence"/>
</dbReference>
<reference evidence="1" key="1">
    <citation type="submission" date="2021-03" db="EMBL/GenBank/DDBJ databases">
        <title>Draft genome sequence of rust myrtle Austropuccinia psidii MF-1, a brazilian biotype.</title>
        <authorList>
            <person name="Quecine M.C."/>
            <person name="Pachon D.M.R."/>
            <person name="Bonatelli M.L."/>
            <person name="Correr F.H."/>
            <person name="Franceschini L.M."/>
            <person name="Leite T.F."/>
            <person name="Margarido G.R.A."/>
            <person name="Almeida C.A."/>
            <person name="Ferrarezi J.A."/>
            <person name="Labate C.A."/>
        </authorList>
    </citation>
    <scope>NUCLEOTIDE SEQUENCE</scope>
    <source>
        <strain evidence="1">MF-1</strain>
    </source>
</reference>